<dbReference type="EnsemblBacteria" id="CAD71457">
    <property type="protein sequence ID" value="CAD71457"/>
    <property type="gene ID" value="RB229"/>
</dbReference>
<dbReference type="HOGENOM" id="CLU_466092_0_0_0"/>
<evidence type="ECO:0000313" key="2">
    <source>
        <dbReference type="EMBL" id="CAD71457.1"/>
    </source>
</evidence>
<sequence length="585" mass="62455">MNSLIWRRLPRFAKNCAVLVACLACSPLAAQVRVKKPDRGTYQTPGSAAEKTTGDWELYPDSSPELSRIQINEVVYDDMEVASAAEGDGLQVMDEPGGLRLRKLGEVVGSNSQPSSAQIVRPVSAMSVRPHGVPSEGARIIQSTGSSHRGRVLQKTSGSVTIMEHPTFAGETIVGSGTPMNFQGPGCGMEGPGCGIEGCGCGFDVGCGLEGPGCGFESYGCDSCGYGGCDGMCGPAGAICVDPNRWFGSAELMIMFRKGDRLPALVTTDTAPDTGSLDTGTVLAGDDSVLKDATAGGRLTLGLWLDNHQCRSLVFRGWVAGDENYSFGADQRNFDVLAIPFFNVATDAEDSNVVVFPNAPADPAINGRFGAVGVDAYSELHGGDISVRQFWRGGLGTTFDVLYGYQYMRLSEGLNISSSSTLTEGTDAGNYISIRDSFGATNEFHGAQFGLAGRYREGCWSFNWLAKAAFGNVRRTANRQGSTTVGPPDTPQDGGLFVDSDTNEGTFTSDTFGWVPELDVNLGWHRFNHFDVTIGYHLMAMSDAIQVSGIFDRNINDANNNLPAPSMRDDTFYVQGIHFGLSYTR</sequence>
<dbReference type="STRING" id="243090.RB229"/>
<dbReference type="OrthoDB" id="292752at2"/>
<accession>Q7UZ29</accession>
<dbReference type="AlphaFoldDB" id="Q7UZ29"/>
<dbReference type="InParanoid" id="Q7UZ29"/>
<dbReference type="Proteomes" id="UP000001025">
    <property type="component" value="Chromosome"/>
</dbReference>
<keyword evidence="1" id="KW-0732">Signal</keyword>
<dbReference type="RefSeq" id="WP_011117806.1">
    <property type="nucleotide sequence ID" value="NC_005027.1"/>
</dbReference>
<organism evidence="2 3">
    <name type="scientific">Rhodopirellula baltica (strain DSM 10527 / NCIMB 13988 / SH1)</name>
    <dbReference type="NCBI Taxonomy" id="243090"/>
    <lineage>
        <taxon>Bacteria</taxon>
        <taxon>Pseudomonadati</taxon>
        <taxon>Planctomycetota</taxon>
        <taxon>Planctomycetia</taxon>
        <taxon>Pirellulales</taxon>
        <taxon>Pirellulaceae</taxon>
        <taxon>Rhodopirellula</taxon>
    </lineage>
</organism>
<keyword evidence="3" id="KW-1185">Reference proteome</keyword>
<dbReference type="KEGG" id="rba:RB229"/>
<feature type="signal peptide" evidence="1">
    <location>
        <begin position="1"/>
        <end position="29"/>
    </location>
</feature>
<evidence type="ECO:0000256" key="1">
    <source>
        <dbReference type="SAM" id="SignalP"/>
    </source>
</evidence>
<feature type="chain" id="PRO_5004292285" evidence="1">
    <location>
        <begin position="30"/>
        <end position="585"/>
    </location>
</feature>
<dbReference type="PATRIC" id="fig|243090.15.peg.118"/>
<protein>
    <submittedName>
        <fullName evidence="2">Uncharacterized protein</fullName>
    </submittedName>
</protein>
<name>Q7UZ29_RHOBA</name>
<dbReference type="InterPro" id="IPR011446">
    <property type="entry name" value="BBP7"/>
</dbReference>
<dbReference type="eggNOG" id="ENOG5032VDD">
    <property type="taxonomic scope" value="Bacteria"/>
</dbReference>
<dbReference type="EMBL" id="BX294133">
    <property type="protein sequence ID" value="CAD71457.1"/>
    <property type="molecule type" value="Genomic_DNA"/>
</dbReference>
<reference evidence="2 3" key="1">
    <citation type="journal article" date="2003" name="Proc. Natl. Acad. Sci. U.S.A.">
        <title>Complete genome sequence of the marine planctomycete Pirellula sp. strain 1.</title>
        <authorList>
            <person name="Gloeckner F.O."/>
            <person name="Kube M."/>
            <person name="Bauer M."/>
            <person name="Teeling H."/>
            <person name="Lombardot T."/>
            <person name="Ludwig W."/>
            <person name="Gade D."/>
            <person name="Beck A."/>
            <person name="Borzym K."/>
            <person name="Heitmann K."/>
            <person name="Rabus R."/>
            <person name="Schlesner H."/>
            <person name="Amann R."/>
            <person name="Reinhardt R."/>
        </authorList>
    </citation>
    <scope>NUCLEOTIDE SEQUENCE [LARGE SCALE GENOMIC DNA]</scope>
    <source>
        <strain evidence="3">DSM 10527 / NCIMB 13988 / SH1</strain>
    </source>
</reference>
<proteinExistence type="predicted"/>
<dbReference type="Pfam" id="PF07585">
    <property type="entry name" value="BBP7"/>
    <property type="match status" value="1"/>
</dbReference>
<gene>
    <name evidence="2" type="ordered locus">RB229</name>
</gene>
<evidence type="ECO:0000313" key="3">
    <source>
        <dbReference type="Proteomes" id="UP000001025"/>
    </source>
</evidence>